<proteinExistence type="predicted"/>
<name>A0A1B6NTL8_9ZZZZ</name>
<dbReference type="AlphaFoldDB" id="A0A1B6NTL8"/>
<dbReference type="Gene3D" id="3.40.50.300">
    <property type="entry name" value="P-loop containing nucleotide triphosphate hydrolases"/>
    <property type="match status" value="1"/>
</dbReference>
<accession>A0A1B6NTL8</accession>
<dbReference type="InterPro" id="IPR027417">
    <property type="entry name" value="P-loop_NTPase"/>
</dbReference>
<dbReference type="InterPro" id="IPR044722">
    <property type="entry name" value="SecA_SF2_C"/>
</dbReference>
<gene>
    <name evidence="2" type="ORF">MGSAQ_001681</name>
</gene>
<comment type="caution">
    <text evidence="2">The sequence shown here is derived from an EMBL/GenBank/DDBJ whole genome shotgun (WGS) entry which is preliminary data.</text>
</comment>
<feature type="domain" description="SecA C-terminal helicase" evidence="1">
    <location>
        <begin position="1"/>
        <end position="32"/>
    </location>
</feature>
<protein>
    <recommendedName>
        <fullName evidence="1">SecA C-terminal helicase domain-containing protein</fullName>
    </recommendedName>
</protein>
<sequence>MQRKDMADLIYLTAEEKYEAIVEDIKECVKTRSAYACRYGFYRELRTYFSHS</sequence>
<evidence type="ECO:0000259" key="1">
    <source>
        <dbReference type="Pfam" id="PF21090"/>
    </source>
</evidence>
<dbReference type="Pfam" id="PF21090">
    <property type="entry name" value="P-loop_SecA"/>
    <property type="match status" value="1"/>
</dbReference>
<dbReference type="EMBL" id="AYSL01000917">
    <property type="protein sequence ID" value="KTF06824.1"/>
    <property type="molecule type" value="Genomic_DNA"/>
</dbReference>
<organism evidence="2">
    <name type="scientific">marine sediment metagenome</name>
    <dbReference type="NCBI Taxonomy" id="412755"/>
    <lineage>
        <taxon>unclassified sequences</taxon>
        <taxon>metagenomes</taxon>
        <taxon>ecological metagenomes</taxon>
    </lineage>
</organism>
<reference evidence="2" key="1">
    <citation type="submission" date="2013-11" db="EMBL/GenBank/DDBJ databases">
        <title>Microbial diversity, functional groups and degradation webs in Northern and Southern Mediterranean and Red Sea marine crude oil polluted sites.</title>
        <authorList>
            <person name="Daffonchio D."/>
            <person name="Mapelli F."/>
            <person name="Ferrer M."/>
            <person name="Richter M."/>
            <person name="Cherif A."/>
            <person name="Malkawi H.I."/>
            <person name="Yakimov M.M."/>
            <person name="Abdel-Fattah Y.R."/>
            <person name="Blaghen M."/>
            <person name="Golyshin P.N."/>
            <person name="Kalogerakis N."/>
            <person name="Boon N."/>
            <person name="Magagnini M."/>
            <person name="Fava F."/>
        </authorList>
    </citation>
    <scope>NUCLEOTIDE SEQUENCE</scope>
</reference>
<evidence type="ECO:0000313" key="2">
    <source>
        <dbReference type="EMBL" id="KTF06824.1"/>
    </source>
</evidence>